<keyword evidence="2" id="KW-1185">Reference proteome</keyword>
<organism evidence="1 2">
    <name type="scientific">Novipirellula artificiosorum</name>
    <dbReference type="NCBI Taxonomy" id="2528016"/>
    <lineage>
        <taxon>Bacteria</taxon>
        <taxon>Pseudomonadati</taxon>
        <taxon>Planctomycetota</taxon>
        <taxon>Planctomycetia</taxon>
        <taxon>Pirellulales</taxon>
        <taxon>Pirellulaceae</taxon>
        <taxon>Novipirellula</taxon>
    </lineage>
</organism>
<protein>
    <submittedName>
        <fullName evidence="1">Uncharacterized protein</fullName>
    </submittedName>
</protein>
<dbReference type="AlphaFoldDB" id="A0A5C6DH92"/>
<sequence length="147" mass="17004">MSKKKFVSLRTVLPPAEQQARVEALFQSDEWLRIKAMAEDHKRRYKRLGDGDDSIHRTLIELAQALNLSVNEVEKMNPNELDQYTDAILRRRGVKSDIIDTQDARKLLGTTSNKSLKRWADEAGVKSVSRGRWRRSDILKIKSNRET</sequence>
<evidence type="ECO:0000313" key="1">
    <source>
        <dbReference type="EMBL" id="TWU36018.1"/>
    </source>
</evidence>
<accession>A0A5C6DH92</accession>
<reference evidence="1 2" key="1">
    <citation type="submission" date="2019-02" db="EMBL/GenBank/DDBJ databases">
        <title>Deep-cultivation of Planctomycetes and their phenomic and genomic characterization uncovers novel biology.</title>
        <authorList>
            <person name="Wiegand S."/>
            <person name="Jogler M."/>
            <person name="Boedeker C."/>
            <person name="Pinto D."/>
            <person name="Vollmers J."/>
            <person name="Rivas-Marin E."/>
            <person name="Kohn T."/>
            <person name="Peeters S.H."/>
            <person name="Heuer A."/>
            <person name="Rast P."/>
            <person name="Oberbeckmann S."/>
            <person name="Bunk B."/>
            <person name="Jeske O."/>
            <person name="Meyerdierks A."/>
            <person name="Storesund J.E."/>
            <person name="Kallscheuer N."/>
            <person name="Luecker S."/>
            <person name="Lage O.M."/>
            <person name="Pohl T."/>
            <person name="Merkel B.J."/>
            <person name="Hornburger P."/>
            <person name="Mueller R.-W."/>
            <person name="Bruemmer F."/>
            <person name="Labrenz M."/>
            <person name="Spormann A.M."/>
            <person name="Op Den Camp H."/>
            <person name="Overmann J."/>
            <person name="Amann R."/>
            <person name="Jetten M.S.M."/>
            <person name="Mascher T."/>
            <person name="Medema M.H."/>
            <person name="Devos D.P."/>
            <person name="Kaster A.-K."/>
            <person name="Ovreas L."/>
            <person name="Rohde M."/>
            <person name="Galperin M.Y."/>
            <person name="Jogler C."/>
        </authorList>
    </citation>
    <scope>NUCLEOTIDE SEQUENCE [LARGE SCALE GENOMIC DNA]</scope>
    <source>
        <strain evidence="1 2">Poly41</strain>
    </source>
</reference>
<dbReference type="RefSeq" id="WP_146528071.1">
    <property type="nucleotide sequence ID" value="NZ_SJPV01000006.1"/>
</dbReference>
<dbReference type="Proteomes" id="UP000319143">
    <property type="component" value="Unassembled WGS sequence"/>
</dbReference>
<evidence type="ECO:0000313" key="2">
    <source>
        <dbReference type="Proteomes" id="UP000319143"/>
    </source>
</evidence>
<gene>
    <name evidence="1" type="ORF">Poly41_37710</name>
</gene>
<comment type="caution">
    <text evidence="1">The sequence shown here is derived from an EMBL/GenBank/DDBJ whole genome shotgun (WGS) entry which is preliminary data.</text>
</comment>
<name>A0A5C6DH92_9BACT</name>
<proteinExistence type="predicted"/>
<dbReference type="EMBL" id="SJPV01000006">
    <property type="protein sequence ID" value="TWU36018.1"/>
    <property type="molecule type" value="Genomic_DNA"/>
</dbReference>